<evidence type="ECO:0000313" key="5">
    <source>
        <dbReference type="EMBL" id="JAG87015.1"/>
    </source>
</evidence>
<dbReference type="SUPFAM" id="SSF53756">
    <property type="entry name" value="UDP-Glycosyltransferase/glycogen phosphorylase"/>
    <property type="match status" value="1"/>
</dbReference>
<dbReference type="PANTHER" id="PTHR11926:SF1494">
    <property type="entry name" value="FLAVONOL 3-O-GLUCOSYLTRANSFERASE UGT76E12-RELATED"/>
    <property type="match status" value="1"/>
</dbReference>
<accession>A0A0C9QQP1</accession>
<dbReference type="Gene3D" id="3.40.50.2000">
    <property type="entry name" value="Glycogen Phosphorylase B"/>
    <property type="match status" value="2"/>
</dbReference>
<evidence type="ECO:0000256" key="1">
    <source>
        <dbReference type="ARBA" id="ARBA00009995"/>
    </source>
</evidence>
<dbReference type="EMBL" id="GCHU01013727">
    <property type="protein sequence ID" value="JAG87015.1"/>
    <property type="molecule type" value="Transcribed_RNA"/>
</dbReference>
<dbReference type="Pfam" id="PF00201">
    <property type="entry name" value="UDPGT"/>
    <property type="match status" value="1"/>
</dbReference>
<dbReference type="GO" id="GO:0080044">
    <property type="term" value="F:quercetin 7-O-glucosyltransferase activity"/>
    <property type="evidence" value="ECO:0007669"/>
    <property type="project" value="TreeGrafter"/>
</dbReference>
<evidence type="ECO:0000313" key="4">
    <source>
        <dbReference type="EMBL" id="JAG87011.1"/>
    </source>
</evidence>
<organism evidence="5">
    <name type="scientific">Wollemia nobilis</name>
    <dbReference type="NCBI Taxonomy" id="56998"/>
    <lineage>
        <taxon>Eukaryota</taxon>
        <taxon>Viridiplantae</taxon>
        <taxon>Streptophyta</taxon>
        <taxon>Embryophyta</taxon>
        <taxon>Tracheophyta</taxon>
        <taxon>Spermatophyta</taxon>
        <taxon>Pinopsida</taxon>
        <taxon>Pinidae</taxon>
        <taxon>Conifers II</taxon>
        <taxon>Araucariales</taxon>
        <taxon>Araucariaceae</taxon>
        <taxon>Wollemia</taxon>
    </lineage>
</organism>
<name>A0A0C9QQP1_9CONI</name>
<dbReference type="InterPro" id="IPR002213">
    <property type="entry name" value="UDP_glucos_trans"/>
</dbReference>
<keyword evidence="3" id="KW-0808">Transferase</keyword>
<proteinExistence type="inferred from homology"/>
<dbReference type="EMBL" id="GCHU01013732">
    <property type="protein sequence ID" value="JAG87011.1"/>
    <property type="molecule type" value="Transcribed_RNA"/>
</dbReference>
<reference evidence="5" key="1">
    <citation type="submission" date="2015-02" db="EMBL/GenBank/DDBJ databases">
        <title>A transcriptome of Wollemia nobilis - a relic of Gondwana.</title>
        <authorList>
            <person name="Chia J.Y."/>
            <person name="Leong Y.S."/>
            <person name="Abdul Karim S."/>
            <person name="Wan Azmi N."/>
            <person name="Hercus R."/>
            <person name="Croft L."/>
        </authorList>
    </citation>
    <scope>NUCLEOTIDE SEQUENCE</scope>
    <source>
        <strain evidence="5">MaeBrown</strain>
        <tissue evidence="5">Leaf</tissue>
    </source>
</reference>
<dbReference type="GO" id="GO:0080043">
    <property type="term" value="F:quercetin 3-O-glucosyltransferase activity"/>
    <property type="evidence" value="ECO:0007669"/>
    <property type="project" value="TreeGrafter"/>
</dbReference>
<dbReference type="AlphaFoldDB" id="A0A0C9QQP1"/>
<keyword evidence="2" id="KW-0328">Glycosyltransferase</keyword>
<dbReference type="PANTHER" id="PTHR11926">
    <property type="entry name" value="GLUCOSYL/GLUCURONOSYL TRANSFERASES"/>
    <property type="match status" value="1"/>
</dbReference>
<dbReference type="CDD" id="cd03784">
    <property type="entry name" value="GT1_Gtf-like"/>
    <property type="match status" value="1"/>
</dbReference>
<sequence length="480" mass="53553">MDVSGCGGRMKGHVVVISYPATGHTNPMLQFCKNLGAKGLVVTFVSFNINHHKVMQAKSSLQRLKLDIRFECIPDGLPEDRRVDSNLNPSVFKHMLGMTDDPGLEPLIRRLNATATSPPVCCIVFNSFLPWVRRVANKLNIPHALFWTQTAAIFSIYRHFQHDEEWDSSRMPESVAIPGLPELKLADLPSAFRDTDGFLNHYLRQMENIESASWVLANTVYELERHTIDSLRSRTSIPFRAIGPCIPSTFLSGRSADDAEVRTAPQKAVDCIEWLDSKPPLSVVYIAFGTVTDLSEEQMKELALGIQRSGHNFVWVVRPPPGHGRMEQVLPAGFMEATKERGVLVEWCEQLKVLSHPSVAAFISHCGWNSTLDALCCGVPVLAVGVWTDQPTNSKFVTDVWKAGMKVMRRKDGSVGADEIERCMRISVEGKEGREMRNNALKWREAGRGAMEEGGSSDVNLEEFVREIVAKANEAKKRVV</sequence>
<evidence type="ECO:0000256" key="3">
    <source>
        <dbReference type="ARBA" id="ARBA00022679"/>
    </source>
</evidence>
<dbReference type="FunFam" id="3.40.50.2000:FF:000019">
    <property type="entry name" value="Glycosyltransferase"/>
    <property type="match status" value="1"/>
</dbReference>
<evidence type="ECO:0000256" key="2">
    <source>
        <dbReference type="ARBA" id="ARBA00022676"/>
    </source>
</evidence>
<protein>
    <submittedName>
        <fullName evidence="5">TSA: Wollemia nobilis Ref_Wollemi_Transcript_13805_1931 transcribed RNA sequence</fullName>
    </submittedName>
    <submittedName>
        <fullName evidence="4">TSA: Wollemia nobilis Ref_Wollemi_Transcript_13810_1948 transcribed RNA sequence</fullName>
    </submittedName>
</protein>
<comment type="similarity">
    <text evidence="1">Belongs to the UDP-glycosyltransferase family.</text>
</comment>